<sequence>MAGSSRRCAYCSTFVVNPQLATAALKWSVSAFVLISVTFTCVPPNPL</sequence>
<name>A0ABS6AR23_9NOCA</name>
<evidence type="ECO:0000313" key="1">
    <source>
        <dbReference type="EMBL" id="MBU3060469.1"/>
    </source>
</evidence>
<accession>A0ABS6AR23</accession>
<reference evidence="1 2" key="1">
    <citation type="submission" date="2021-06" db="EMBL/GenBank/DDBJ databases">
        <title>Actinomycetes sequencing.</title>
        <authorList>
            <person name="Shan Q."/>
        </authorList>
    </citation>
    <scope>NUCLEOTIDE SEQUENCE [LARGE SCALE GENOMIC DNA]</scope>
    <source>
        <strain evidence="1 2">NEAU-G5</strain>
    </source>
</reference>
<comment type="caution">
    <text evidence="1">The sequence shown here is derived from an EMBL/GenBank/DDBJ whole genome shotgun (WGS) entry which is preliminary data.</text>
</comment>
<protein>
    <submittedName>
        <fullName evidence="1">Uncharacterized protein</fullName>
    </submittedName>
</protein>
<dbReference type="Proteomes" id="UP000733379">
    <property type="component" value="Unassembled WGS sequence"/>
</dbReference>
<organism evidence="1 2">
    <name type="scientific">Nocardia albiluteola</name>
    <dbReference type="NCBI Taxonomy" id="2842303"/>
    <lineage>
        <taxon>Bacteria</taxon>
        <taxon>Bacillati</taxon>
        <taxon>Actinomycetota</taxon>
        <taxon>Actinomycetes</taxon>
        <taxon>Mycobacteriales</taxon>
        <taxon>Nocardiaceae</taxon>
        <taxon>Nocardia</taxon>
    </lineage>
</organism>
<dbReference type="RefSeq" id="WP_215915333.1">
    <property type="nucleotide sequence ID" value="NZ_JAHKNI010000001.1"/>
</dbReference>
<keyword evidence="2" id="KW-1185">Reference proteome</keyword>
<dbReference type="EMBL" id="JAHKNI010000001">
    <property type="protein sequence ID" value="MBU3060469.1"/>
    <property type="molecule type" value="Genomic_DNA"/>
</dbReference>
<gene>
    <name evidence="1" type="ORF">KO481_02895</name>
</gene>
<evidence type="ECO:0000313" key="2">
    <source>
        <dbReference type="Proteomes" id="UP000733379"/>
    </source>
</evidence>
<proteinExistence type="predicted"/>